<evidence type="ECO:0000256" key="1">
    <source>
        <dbReference type="SAM" id="SignalP"/>
    </source>
</evidence>
<dbReference type="EMBL" id="CP003587">
    <property type="protein sequence ID" value="AGY58433.1"/>
    <property type="molecule type" value="Genomic_DNA"/>
</dbReference>
<sequence length="386" mass="41562">MQFFPHRALLRSILLAIAAGTLLGTAPVLKADPQEIPVSDPSVKLNDPEFNQALAQITWVDGDGNLWQGNIDPATGDFVPPTGQAFLVDTGAVTVSTIGNGPTWSIGSNGSFITYTKYDSQNRFTLASAQFNGSQWVPTLLPNGTNAYGPIGGEDTSSPATISYLAPGSSGSQIVLWREVGSSTEKQIPKAVPPGVQWIKGERAVTYNATAANGKAQVFKYTLDTNLTAQITSESGGTLSAQMWEAPEYNNALLALTLINGKTQIGIYQKVGTKWQRVNVLKPPSVGTYLWSVEPFTYNGKSYLYMVTSTSSNQKSLTVPTEVWIAGVDPAAPFYRKVCNSQQEVRKNPKAFITTQGAYIYFEVISLLAGIYQIYRVDSGLGPPAN</sequence>
<dbReference type="STRING" id="1183438.GKIL_2187"/>
<gene>
    <name evidence="2" type="ORF">GKIL_2187</name>
</gene>
<evidence type="ECO:0000313" key="3">
    <source>
        <dbReference type="Proteomes" id="UP000017396"/>
    </source>
</evidence>
<keyword evidence="1" id="KW-0732">Signal</keyword>
<reference evidence="2 3" key="1">
    <citation type="journal article" date="2013" name="PLoS ONE">
        <title>Cultivation and Complete Genome Sequencing of Gloeobacter kilaueensis sp. nov., from a Lava Cave in Kilauea Caldera, Hawai'i.</title>
        <authorList>
            <person name="Saw J.H."/>
            <person name="Schatz M."/>
            <person name="Brown M.V."/>
            <person name="Kunkel D.D."/>
            <person name="Foster J.S."/>
            <person name="Shick H."/>
            <person name="Christensen S."/>
            <person name="Hou S."/>
            <person name="Wan X."/>
            <person name="Donachie S.P."/>
        </authorList>
    </citation>
    <scope>NUCLEOTIDE SEQUENCE [LARGE SCALE GENOMIC DNA]</scope>
    <source>
        <strain evidence="3">JS</strain>
    </source>
</reference>
<keyword evidence="3" id="KW-1185">Reference proteome</keyword>
<evidence type="ECO:0000313" key="2">
    <source>
        <dbReference type="EMBL" id="AGY58433.1"/>
    </source>
</evidence>
<feature type="chain" id="PRO_5004663698" evidence="1">
    <location>
        <begin position="31"/>
        <end position="386"/>
    </location>
</feature>
<dbReference type="OrthoDB" id="1396907at2"/>
<dbReference type="HOGENOM" id="CLU_677503_0_0_3"/>
<dbReference type="AlphaFoldDB" id="U5QHU2"/>
<feature type="signal peptide" evidence="1">
    <location>
        <begin position="1"/>
        <end position="30"/>
    </location>
</feature>
<proteinExistence type="predicted"/>
<name>U5QHU2_GLOK1</name>
<organism evidence="2 3">
    <name type="scientific">Gloeobacter kilaueensis (strain ATCC BAA-2537 / CCAP 1431/1 / ULC 316 / JS1)</name>
    <dbReference type="NCBI Taxonomy" id="1183438"/>
    <lineage>
        <taxon>Bacteria</taxon>
        <taxon>Bacillati</taxon>
        <taxon>Cyanobacteriota</taxon>
        <taxon>Cyanophyceae</taxon>
        <taxon>Gloeobacterales</taxon>
        <taxon>Gloeobacteraceae</taxon>
        <taxon>Gloeobacter</taxon>
    </lineage>
</organism>
<dbReference type="eggNOG" id="COG5354">
    <property type="taxonomic scope" value="Bacteria"/>
</dbReference>
<accession>U5QHU2</accession>
<dbReference type="KEGG" id="glj:GKIL_2187"/>
<dbReference type="Proteomes" id="UP000017396">
    <property type="component" value="Chromosome"/>
</dbReference>
<dbReference type="RefSeq" id="WP_023173585.1">
    <property type="nucleotide sequence ID" value="NC_022600.1"/>
</dbReference>
<protein>
    <submittedName>
        <fullName evidence="2">Uncharacterized protein</fullName>
    </submittedName>
</protein>